<proteinExistence type="predicted"/>
<dbReference type="Proteomes" id="UP000198729">
    <property type="component" value="Unassembled WGS sequence"/>
</dbReference>
<gene>
    <name evidence="1" type="ORF">NSMM_650002</name>
</gene>
<protein>
    <submittedName>
        <fullName evidence="1">Integrase family protein</fullName>
    </submittedName>
</protein>
<reference evidence="1 2" key="1">
    <citation type="submission" date="2016-10" db="EMBL/GenBank/DDBJ databases">
        <authorList>
            <person name="de Groot N.N."/>
        </authorList>
    </citation>
    <scope>NUCLEOTIDE SEQUENCE [LARGE SCALE GENOMIC DNA]</scope>
    <source>
        <strain evidence="1">1</strain>
    </source>
</reference>
<sequence>MRVHARDAKSYLDRLVLLFAHTLEGLREFWKEHHNPVLLFPSRQKGLAGAASATTHMDRGGVQRALRQVTAQIG</sequence>
<dbReference type="STRING" id="51642.NSMM_650002"/>
<organism evidence="1 2">
    <name type="scientific">Nitrosomonas mobilis</name>
    <dbReference type="NCBI Taxonomy" id="51642"/>
    <lineage>
        <taxon>Bacteria</taxon>
        <taxon>Pseudomonadati</taxon>
        <taxon>Pseudomonadota</taxon>
        <taxon>Betaproteobacteria</taxon>
        <taxon>Nitrosomonadales</taxon>
        <taxon>Nitrosomonadaceae</taxon>
        <taxon>Nitrosomonas</taxon>
    </lineage>
</organism>
<evidence type="ECO:0000313" key="1">
    <source>
        <dbReference type="EMBL" id="SCZ86689.1"/>
    </source>
</evidence>
<accession>A0A1G5SJZ6</accession>
<dbReference type="AlphaFoldDB" id="A0A1G5SJZ6"/>
<keyword evidence="2" id="KW-1185">Reference proteome</keyword>
<evidence type="ECO:0000313" key="2">
    <source>
        <dbReference type="Proteomes" id="UP000198729"/>
    </source>
</evidence>
<dbReference type="EMBL" id="FMWO01000075">
    <property type="protein sequence ID" value="SCZ86689.1"/>
    <property type="molecule type" value="Genomic_DNA"/>
</dbReference>
<name>A0A1G5SJZ6_9PROT</name>